<proteinExistence type="predicted"/>
<dbReference type="AlphaFoldDB" id="G4T7M7"/>
<dbReference type="HOGENOM" id="CLU_015287_1_0_1"/>
<name>G4T7M7_SERID</name>
<evidence type="ECO:0000313" key="1">
    <source>
        <dbReference type="EMBL" id="CCA67335.1"/>
    </source>
</evidence>
<dbReference type="EMBL" id="CAFZ01000012">
    <property type="protein sequence ID" value="CCA67335.1"/>
    <property type="molecule type" value="Genomic_DNA"/>
</dbReference>
<evidence type="ECO:0000313" key="2">
    <source>
        <dbReference type="Proteomes" id="UP000007148"/>
    </source>
</evidence>
<gene>
    <name evidence="1" type="ORF">PIIN_01166</name>
</gene>
<organism evidence="1 2">
    <name type="scientific">Serendipita indica (strain DSM 11827)</name>
    <name type="common">Root endophyte fungus</name>
    <name type="synonym">Piriformospora indica</name>
    <dbReference type="NCBI Taxonomy" id="1109443"/>
    <lineage>
        <taxon>Eukaryota</taxon>
        <taxon>Fungi</taxon>
        <taxon>Dikarya</taxon>
        <taxon>Basidiomycota</taxon>
        <taxon>Agaricomycotina</taxon>
        <taxon>Agaricomycetes</taxon>
        <taxon>Sebacinales</taxon>
        <taxon>Serendipitaceae</taxon>
        <taxon>Serendipita</taxon>
    </lineage>
</organism>
<sequence length="734" mass="83951">MAALPRSTCEELERLRQERVVLARQIHEQKARHDDDEDAQRKLQELLASHVIISRTITRLCDPNVQRRDPLETLPSELWTQIIKMAVEDDHASVTLIAPMCRVSRTWLRLITNEPSFWTTIHTYVPIDGSLERIKAQVSMNLRRSSSLDLDLYVDFHTETWKQHFAPIISPHAGRVKKVVALPPVFSELLPVSYEEGLLSVPFPNLKILEWHGLLSCVYTTHIWPLLRGSPRLEELKGALFMEVHASNNLFPCLRSLELDVGLMQVMPTLERMELLRSVKLTSRSKPPPPIGPQTCSRGSPLRWIHLDYSLPDTHLCEMLIGRLGSSLRELAMALDVDNLSSICASLGVLTNLEAFTCQIRCARGVKPLSPSSSPSLPVRYCKVDIRYAVPDTDWDADVRDDPALEVFLASFLLHFPLLETLSVITWSQPCKIFLDAYPQLRSVDTGPDIVPFCRPQSHLPNLRVMKVACNVGNINNNAYPNVERLKLRFAMDAWRSTENSPFRRLYLVRWTCLAVLYLEMRCYMQEASIRFDLPALRILRISARGDISTFICCQLAMQCETTPSLQQVEFVDNYPEWDVLFITLERRILSQFEPVKIINTLSFPGYPPNFCLASLVDRLKGLLTPRPTSFELSVYAVMDKLGDMSVTGCQQCIKLHRPCSKPTTHLSYSPPTPSSSRENLYTYPKTDKEVIDTWMSRSWERAWLHGIDYRRMPSCQRLLGRSNVTLSEYTECL</sequence>
<reference evidence="1 2" key="1">
    <citation type="journal article" date="2011" name="PLoS Pathog.">
        <title>Endophytic Life Strategies Decoded by Genome and Transcriptome Analyses of the Mutualistic Root Symbiont Piriformospora indica.</title>
        <authorList>
            <person name="Zuccaro A."/>
            <person name="Lahrmann U."/>
            <person name="Guldener U."/>
            <person name="Langen G."/>
            <person name="Pfiffi S."/>
            <person name="Biedenkopf D."/>
            <person name="Wong P."/>
            <person name="Samans B."/>
            <person name="Grimm C."/>
            <person name="Basiewicz M."/>
            <person name="Murat C."/>
            <person name="Martin F."/>
            <person name="Kogel K.H."/>
        </authorList>
    </citation>
    <scope>NUCLEOTIDE SEQUENCE [LARGE SCALE GENOMIC DNA]</scope>
    <source>
        <strain evidence="1 2">DSM 11827</strain>
    </source>
</reference>
<evidence type="ECO:0008006" key="3">
    <source>
        <dbReference type="Google" id="ProtNLM"/>
    </source>
</evidence>
<comment type="caution">
    <text evidence="1">The sequence shown here is derived from an EMBL/GenBank/DDBJ whole genome shotgun (WGS) entry which is preliminary data.</text>
</comment>
<accession>G4T7M7</accession>
<dbReference type="Proteomes" id="UP000007148">
    <property type="component" value="Unassembled WGS sequence"/>
</dbReference>
<keyword evidence="2" id="KW-1185">Reference proteome</keyword>
<protein>
    <recommendedName>
        <fullName evidence="3">F-box domain-containing protein</fullName>
    </recommendedName>
</protein>
<dbReference type="InParanoid" id="G4T7M7"/>